<dbReference type="AlphaFoldDB" id="A0A5D2WQG8"/>
<gene>
    <name evidence="1" type="ORF">E1A91_A12G057400v1</name>
</gene>
<protein>
    <recommendedName>
        <fullName evidence="3">Reverse transcriptase domain-containing protein</fullName>
    </recommendedName>
</protein>
<name>A0A5D2WQG8_GOSMU</name>
<dbReference type="PANTHER" id="PTHR33116">
    <property type="entry name" value="REVERSE TRANSCRIPTASE ZINC-BINDING DOMAIN-CONTAINING PROTEIN-RELATED-RELATED"/>
    <property type="match status" value="1"/>
</dbReference>
<evidence type="ECO:0008006" key="3">
    <source>
        <dbReference type="Google" id="ProtNLM"/>
    </source>
</evidence>
<dbReference type="PANTHER" id="PTHR33116:SF86">
    <property type="entry name" value="REVERSE TRANSCRIPTASE DOMAIN-CONTAINING PROTEIN"/>
    <property type="match status" value="1"/>
</dbReference>
<dbReference type="Proteomes" id="UP000323597">
    <property type="component" value="Chromosome A12"/>
</dbReference>
<evidence type="ECO:0000313" key="1">
    <source>
        <dbReference type="EMBL" id="TYJ03886.1"/>
    </source>
</evidence>
<reference evidence="1 2" key="1">
    <citation type="submission" date="2019-07" db="EMBL/GenBank/DDBJ databases">
        <title>WGS assembly of Gossypium mustelinum.</title>
        <authorList>
            <person name="Chen Z.J."/>
            <person name="Sreedasyam A."/>
            <person name="Ando A."/>
            <person name="Song Q."/>
            <person name="De L."/>
            <person name="Hulse-Kemp A."/>
            <person name="Ding M."/>
            <person name="Ye W."/>
            <person name="Kirkbride R."/>
            <person name="Jenkins J."/>
            <person name="Plott C."/>
            <person name="Lovell J."/>
            <person name="Lin Y.-M."/>
            <person name="Vaughn R."/>
            <person name="Liu B."/>
            <person name="Li W."/>
            <person name="Simpson S."/>
            <person name="Scheffler B."/>
            <person name="Saski C."/>
            <person name="Grover C."/>
            <person name="Hu G."/>
            <person name="Conover J."/>
            <person name="Carlson J."/>
            <person name="Shu S."/>
            <person name="Boston L."/>
            <person name="Williams M."/>
            <person name="Peterson D."/>
            <person name="Mcgee K."/>
            <person name="Jones D."/>
            <person name="Wendel J."/>
            <person name="Stelly D."/>
            <person name="Grimwood J."/>
            <person name="Schmutz J."/>
        </authorList>
    </citation>
    <scope>NUCLEOTIDE SEQUENCE [LARGE SCALE GENOMIC DNA]</scope>
    <source>
        <strain evidence="1">1408120.09</strain>
    </source>
</reference>
<proteinExistence type="predicted"/>
<evidence type="ECO:0000313" key="2">
    <source>
        <dbReference type="Proteomes" id="UP000323597"/>
    </source>
</evidence>
<keyword evidence="2" id="KW-1185">Reference proteome</keyword>
<organism evidence="1 2">
    <name type="scientific">Gossypium mustelinum</name>
    <name type="common">Cotton</name>
    <name type="synonym">Gossypium caicoense</name>
    <dbReference type="NCBI Taxonomy" id="34275"/>
    <lineage>
        <taxon>Eukaryota</taxon>
        <taxon>Viridiplantae</taxon>
        <taxon>Streptophyta</taxon>
        <taxon>Embryophyta</taxon>
        <taxon>Tracheophyta</taxon>
        <taxon>Spermatophyta</taxon>
        <taxon>Magnoliopsida</taxon>
        <taxon>eudicotyledons</taxon>
        <taxon>Gunneridae</taxon>
        <taxon>Pentapetalae</taxon>
        <taxon>rosids</taxon>
        <taxon>malvids</taxon>
        <taxon>Malvales</taxon>
        <taxon>Malvaceae</taxon>
        <taxon>Malvoideae</taxon>
        <taxon>Gossypium</taxon>
    </lineage>
</organism>
<accession>A0A5D2WQG8</accession>
<dbReference type="EMBL" id="CM017647">
    <property type="protein sequence ID" value="TYJ03886.1"/>
    <property type="molecule type" value="Genomic_DNA"/>
</dbReference>
<sequence length="118" mass="13850">MSEYGLIKTSTHVTESMNDFLNSRFTAEEIDAVVQSMHHTKAPGEDGLPDLFYQQFWHIIDRICGKINEWCNCWLSQGVKVIFIKFVLQAIPNYIMSCFLLPKTFCEEIEGVFVRHWW</sequence>